<reference evidence="5" key="1">
    <citation type="submission" date="2021-06" db="EMBL/GenBank/DDBJ databases">
        <authorList>
            <person name="Kallberg Y."/>
            <person name="Tangrot J."/>
            <person name="Rosling A."/>
        </authorList>
    </citation>
    <scope>NUCLEOTIDE SEQUENCE</scope>
    <source>
        <strain evidence="5">MT106</strain>
    </source>
</reference>
<evidence type="ECO:0000313" key="6">
    <source>
        <dbReference type="Proteomes" id="UP000789831"/>
    </source>
</evidence>
<dbReference type="EMBL" id="CAJVPL010000124">
    <property type="protein sequence ID" value="CAG8450690.1"/>
    <property type="molecule type" value="Genomic_DNA"/>
</dbReference>
<dbReference type="Gene3D" id="3.10.580.10">
    <property type="entry name" value="CBS-domain"/>
    <property type="match status" value="2"/>
</dbReference>
<name>A0A9N8YSX1_9GLOM</name>
<dbReference type="SUPFAM" id="SSF54631">
    <property type="entry name" value="CBS-domain pair"/>
    <property type="match status" value="2"/>
</dbReference>
<feature type="domain" description="CBS" evidence="4">
    <location>
        <begin position="311"/>
        <end position="368"/>
    </location>
</feature>
<dbReference type="PANTHER" id="PTHR13780:SF128">
    <property type="entry name" value="CBS DOMAIN-CONTAINING PROTEIN"/>
    <property type="match status" value="1"/>
</dbReference>
<evidence type="ECO:0000259" key="4">
    <source>
        <dbReference type="PROSITE" id="PS51371"/>
    </source>
</evidence>
<evidence type="ECO:0000256" key="3">
    <source>
        <dbReference type="PROSITE-ProRule" id="PRU00703"/>
    </source>
</evidence>
<keyword evidence="1" id="KW-0677">Repeat</keyword>
<gene>
    <name evidence="5" type="ORF">AGERDE_LOCUS1713</name>
</gene>
<dbReference type="OrthoDB" id="449052at2759"/>
<keyword evidence="2 3" id="KW-0129">CBS domain</keyword>
<dbReference type="PANTHER" id="PTHR13780">
    <property type="entry name" value="AMP-ACTIVATED PROTEIN KINASE, GAMMA REGULATORY SUBUNIT"/>
    <property type="match status" value="1"/>
</dbReference>
<accession>A0A9N8YSX1</accession>
<dbReference type="AlphaFoldDB" id="A0A9N8YSX1"/>
<dbReference type="InterPro" id="IPR046342">
    <property type="entry name" value="CBS_dom_sf"/>
</dbReference>
<comment type="caution">
    <text evidence="5">The sequence shown here is derived from an EMBL/GenBank/DDBJ whole genome shotgun (WGS) entry which is preliminary data.</text>
</comment>
<evidence type="ECO:0000313" key="5">
    <source>
        <dbReference type="EMBL" id="CAG8450690.1"/>
    </source>
</evidence>
<keyword evidence="6" id="KW-1185">Reference proteome</keyword>
<dbReference type="Pfam" id="PF00571">
    <property type="entry name" value="CBS"/>
    <property type="match status" value="1"/>
</dbReference>
<dbReference type="SMART" id="SM00116">
    <property type="entry name" value="CBS"/>
    <property type="match status" value="3"/>
</dbReference>
<dbReference type="InterPro" id="IPR050511">
    <property type="entry name" value="AMPK_gamma/SDS23_families"/>
</dbReference>
<sequence length="368" mass="41380">MTAPKQDTSATKPHVEPPHLIEFSKVLDELHKLQVSALVPQPDKEQIQALVYARTTDTISLALAQFRNHNIISLPIFDTIKGKFVTMINVVDVMRFMMLREFYKIDPSYKEELTKLYECKMEDVIAAVVLNRPFRVYHVTDPLFVALRAMEAGNENVYGILVSFAEDKEQIESDIKHALIITQWDAINFLLRNDVVRRHGKLDTLPAKQVMQRAWITFTKNDDPNQPTHRLPITPGRSTFALSVLKDVSAFSALRSMSAHHISSIAVVEKDAAGTIKLIDNLSASDIRFITVDNLADGFLEVTEFLSKVRGHPGKPILCDEETPLVQIMEMALKNNVHRVWIVEHSTGKPIGLCSMSDMLSVVVGVNA</sequence>
<organism evidence="5 6">
    <name type="scientific">Ambispora gerdemannii</name>
    <dbReference type="NCBI Taxonomy" id="144530"/>
    <lineage>
        <taxon>Eukaryota</taxon>
        <taxon>Fungi</taxon>
        <taxon>Fungi incertae sedis</taxon>
        <taxon>Mucoromycota</taxon>
        <taxon>Glomeromycotina</taxon>
        <taxon>Glomeromycetes</taxon>
        <taxon>Archaeosporales</taxon>
        <taxon>Ambisporaceae</taxon>
        <taxon>Ambispora</taxon>
    </lineage>
</organism>
<evidence type="ECO:0000256" key="2">
    <source>
        <dbReference type="ARBA" id="ARBA00023122"/>
    </source>
</evidence>
<dbReference type="Proteomes" id="UP000789831">
    <property type="component" value="Unassembled WGS sequence"/>
</dbReference>
<evidence type="ECO:0000256" key="1">
    <source>
        <dbReference type="ARBA" id="ARBA00022737"/>
    </source>
</evidence>
<dbReference type="InterPro" id="IPR000644">
    <property type="entry name" value="CBS_dom"/>
</dbReference>
<dbReference type="PROSITE" id="PS51371">
    <property type="entry name" value="CBS"/>
    <property type="match status" value="1"/>
</dbReference>
<proteinExistence type="predicted"/>
<protein>
    <submittedName>
        <fullName evidence="5">9871_t:CDS:1</fullName>
    </submittedName>
</protein>